<feature type="domain" description="GAG-pre-integrase" evidence="1">
    <location>
        <begin position="160"/>
        <end position="228"/>
    </location>
</feature>
<gene>
    <name evidence="3" type="ORF">HRI_005281200</name>
</gene>
<evidence type="ECO:0000313" key="4">
    <source>
        <dbReference type="Proteomes" id="UP001165190"/>
    </source>
</evidence>
<dbReference type="EMBL" id="BSYR01000101">
    <property type="protein sequence ID" value="GMJ16120.1"/>
    <property type="molecule type" value="Genomic_DNA"/>
</dbReference>
<feature type="domain" description="Retrovirus-related Pol polyprotein from transposon TNT 1-94-like beta-barrel" evidence="2">
    <location>
        <begin position="51"/>
        <end position="131"/>
    </location>
</feature>
<organism evidence="3 4">
    <name type="scientific">Hibiscus trionum</name>
    <name type="common">Flower of an hour</name>
    <dbReference type="NCBI Taxonomy" id="183268"/>
    <lineage>
        <taxon>Eukaryota</taxon>
        <taxon>Viridiplantae</taxon>
        <taxon>Streptophyta</taxon>
        <taxon>Embryophyta</taxon>
        <taxon>Tracheophyta</taxon>
        <taxon>Spermatophyta</taxon>
        <taxon>Magnoliopsida</taxon>
        <taxon>eudicotyledons</taxon>
        <taxon>Gunneridae</taxon>
        <taxon>Pentapetalae</taxon>
        <taxon>rosids</taxon>
        <taxon>malvids</taxon>
        <taxon>Malvales</taxon>
        <taxon>Malvaceae</taxon>
        <taxon>Malvoideae</taxon>
        <taxon>Hibiscus</taxon>
    </lineage>
</organism>
<dbReference type="Proteomes" id="UP001165190">
    <property type="component" value="Unassembled WGS sequence"/>
</dbReference>
<evidence type="ECO:0008006" key="5">
    <source>
        <dbReference type="Google" id="ProtNLM"/>
    </source>
</evidence>
<proteinExistence type="predicted"/>
<dbReference type="InterPro" id="IPR025724">
    <property type="entry name" value="GAG-pre-integrase_dom"/>
</dbReference>
<evidence type="ECO:0000259" key="2">
    <source>
        <dbReference type="Pfam" id="PF22936"/>
    </source>
</evidence>
<evidence type="ECO:0000259" key="1">
    <source>
        <dbReference type="Pfam" id="PF13976"/>
    </source>
</evidence>
<sequence>MNGGNNRGRGRDYGKSRDREMISFAEATEDEEEVTLLMVCDPKEETQKNLWYIDTGCSSHMCGDRSTFSELDETFRTTVKLGDDSFVSVQGRGKVKIQTKLTFVQSISDVFYVPNLKTNLLSVGQLQGKGYEVIFKDGLCKIQDCNLGLIAKVTMTANKLFPLLIQHIEPNHSCFSAQEIGLARLWHYRYGHLSFGGLQTLQQKNMVAGLPAFDVPSEVCADCVIGKMPRDSFPKGKA</sequence>
<reference evidence="3" key="1">
    <citation type="submission" date="2023-05" db="EMBL/GenBank/DDBJ databases">
        <title>Genome and transcriptome analyses reveal genes involved in the formation of fine ridges on petal epidermal cells in Hibiscus trionum.</title>
        <authorList>
            <person name="Koshimizu S."/>
            <person name="Masuda S."/>
            <person name="Ishii T."/>
            <person name="Shirasu K."/>
            <person name="Hoshino A."/>
            <person name="Arita M."/>
        </authorList>
    </citation>
    <scope>NUCLEOTIDE SEQUENCE</scope>
    <source>
        <strain evidence="3">Hamamatsu line</strain>
    </source>
</reference>
<evidence type="ECO:0000313" key="3">
    <source>
        <dbReference type="EMBL" id="GMJ16120.1"/>
    </source>
</evidence>
<dbReference type="OrthoDB" id="1001582at2759"/>
<dbReference type="InterPro" id="IPR054722">
    <property type="entry name" value="PolX-like_BBD"/>
</dbReference>
<name>A0A9W7MX45_HIBTR</name>
<dbReference type="Pfam" id="PF22936">
    <property type="entry name" value="Pol_BBD"/>
    <property type="match status" value="1"/>
</dbReference>
<accession>A0A9W7MX45</accession>
<keyword evidence="4" id="KW-1185">Reference proteome</keyword>
<dbReference type="Pfam" id="PF13976">
    <property type="entry name" value="gag_pre-integrs"/>
    <property type="match status" value="1"/>
</dbReference>
<dbReference type="AlphaFoldDB" id="A0A9W7MX45"/>
<protein>
    <recommendedName>
        <fullName evidence="5">GAG-pre-integrase domain-containing protein</fullName>
    </recommendedName>
</protein>
<comment type="caution">
    <text evidence="3">The sequence shown here is derived from an EMBL/GenBank/DDBJ whole genome shotgun (WGS) entry which is preliminary data.</text>
</comment>